<reference evidence="1 2" key="1">
    <citation type="submission" date="2014-04" db="EMBL/GenBank/DDBJ databases">
        <authorList>
            <consortium name="DOE Joint Genome Institute"/>
            <person name="Kuo A."/>
            <person name="Kohler A."/>
            <person name="Nagy L.G."/>
            <person name="Floudas D."/>
            <person name="Copeland A."/>
            <person name="Barry K.W."/>
            <person name="Cichocki N."/>
            <person name="Veneault-Fourrey C."/>
            <person name="LaButti K."/>
            <person name="Lindquist E.A."/>
            <person name="Lipzen A."/>
            <person name="Lundell T."/>
            <person name="Morin E."/>
            <person name="Murat C."/>
            <person name="Sun H."/>
            <person name="Tunlid A."/>
            <person name="Henrissat B."/>
            <person name="Grigoriev I.V."/>
            <person name="Hibbett D.S."/>
            <person name="Martin F."/>
            <person name="Nordberg H.P."/>
            <person name="Cantor M.N."/>
            <person name="Hua S.X."/>
        </authorList>
    </citation>
    <scope>NUCLEOTIDE SEQUENCE [LARGE SCALE GENOMIC DNA]</scope>
    <source>
        <strain evidence="1 2">Foug A</strain>
    </source>
</reference>
<dbReference type="HOGENOM" id="CLU_115535_1_0_1"/>
<proteinExistence type="predicted"/>
<sequence>DNSKGQNPCLVAAYVCSMCSNSLATVDPLQPNHYFPGPTIDGANPCTCSSITYNLFAACTLCQNNTYLGTWGYWSTNCSTAYPGVPYDLH</sequence>
<keyword evidence="2" id="KW-1185">Reference proteome</keyword>
<dbReference type="STRING" id="1036808.A0A0C3E225"/>
<dbReference type="Proteomes" id="UP000053989">
    <property type="component" value="Unassembled WGS sequence"/>
</dbReference>
<dbReference type="AlphaFoldDB" id="A0A0C3E225"/>
<accession>A0A0C3E225</accession>
<feature type="non-terminal residue" evidence="1">
    <location>
        <position position="1"/>
    </location>
</feature>
<reference evidence="2" key="2">
    <citation type="submission" date="2015-01" db="EMBL/GenBank/DDBJ databases">
        <title>Evolutionary Origins and Diversification of the Mycorrhizal Mutualists.</title>
        <authorList>
            <consortium name="DOE Joint Genome Institute"/>
            <consortium name="Mycorrhizal Genomics Consortium"/>
            <person name="Kohler A."/>
            <person name="Kuo A."/>
            <person name="Nagy L.G."/>
            <person name="Floudas D."/>
            <person name="Copeland A."/>
            <person name="Barry K.W."/>
            <person name="Cichocki N."/>
            <person name="Veneault-Fourrey C."/>
            <person name="LaButti K."/>
            <person name="Lindquist E.A."/>
            <person name="Lipzen A."/>
            <person name="Lundell T."/>
            <person name="Morin E."/>
            <person name="Murat C."/>
            <person name="Riley R."/>
            <person name="Ohm R."/>
            <person name="Sun H."/>
            <person name="Tunlid A."/>
            <person name="Henrissat B."/>
            <person name="Grigoriev I.V."/>
            <person name="Hibbett D.S."/>
            <person name="Martin F."/>
        </authorList>
    </citation>
    <scope>NUCLEOTIDE SEQUENCE [LARGE SCALE GENOMIC DNA]</scope>
    <source>
        <strain evidence="2">Foug A</strain>
    </source>
</reference>
<dbReference type="EMBL" id="KN822015">
    <property type="protein sequence ID" value="KIM66885.1"/>
    <property type="molecule type" value="Genomic_DNA"/>
</dbReference>
<organism evidence="1 2">
    <name type="scientific">Scleroderma citrinum Foug A</name>
    <dbReference type="NCBI Taxonomy" id="1036808"/>
    <lineage>
        <taxon>Eukaryota</taxon>
        <taxon>Fungi</taxon>
        <taxon>Dikarya</taxon>
        <taxon>Basidiomycota</taxon>
        <taxon>Agaricomycotina</taxon>
        <taxon>Agaricomycetes</taxon>
        <taxon>Agaricomycetidae</taxon>
        <taxon>Boletales</taxon>
        <taxon>Sclerodermatineae</taxon>
        <taxon>Sclerodermataceae</taxon>
        <taxon>Scleroderma</taxon>
    </lineage>
</organism>
<name>A0A0C3E225_9AGAM</name>
<evidence type="ECO:0000313" key="2">
    <source>
        <dbReference type="Proteomes" id="UP000053989"/>
    </source>
</evidence>
<protein>
    <submittedName>
        <fullName evidence="1">Uncharacterized protein</fullName>
    </submittedName>
</protein>
<dbReference type="InParanoid" id="A0A0C3E225"/>
<gene>
    <name evidence="1" type="ORF">SCLCIDRAFT_1147853</name>
</gene>
<evidence type="ECO:0000313" key="1">
    <source>
        <dbReference type="EMBL" id="KIM66885.1"/>
    </source>
</evidence>
<dbReference type="OrthoDB" id="2526171at2759"/>